<dbReference type="EMBL" id="CP042345">
    <property type="protein sequence ID" value="QEA15819.1"/>
    <property type="molecule type" value="Genomic_DNA"/>
</dbReference>
<proteinExistence type="predicted"/>
<accession>A0A5B8S2W9</accession>
<dbReference type="OrthoDB" id="9771846at2"/>
<keyword evidence="2" id="KW-1185">Reference proteome</keyword>
<reference evidence="1 2" key="1">
    <citation type="journal article" date="2013" name="J. Microbiol. Biotechnol.">
        <title>Novosphingobium ginsenosidimutans sp. nov., with the ability to convert ginsenoside.</title>
        <authorList>
            <person name="Kim J.K."/>
            <person name="He D."/>
            <person name="Liu Q.M."/>
            <person name="Park H.Y."/>
            <person name="Jung M.S."/>
            <person name="Yoon M.H."/>
            <person name="Kim S.C."/>
            <person name="Im W.T."/>
        </authorList>
    </citation>
    <scope>NUCLEOTIDE SEQUENCE [LARGE SCALE GENOMIC DNA]</scope>
    <source>
        <strain evidence="1 2">FW-6</strain>
    </source>
</reference>
<dbReference type="AlphaFoldDB" id="A0A5B8S2W9"/>
<dbReference type="RefSeq" id="WP_147089797.1">
    <property type="nucleotide sequence ID" value="NZ_BAABJD010000001.1"/>
</dbReference>
<evidence type="ECO:0000313" key="2">
    <source>
        <dbReference type="Proteomes" id="UP000321172"/>
    </source>
</evidence>
<organism evidence="1 2">
    <name type="scientific">Novosphingobium ginsenosidimutans</name>
    <dbReference type="NCBI Taxonomy" id="1176536"/>
    <lineage>
        <taxon>Bacteria</taxon>
        <taxon>Pseudomonadati</taxon>
        <taxon>Pseudomonadota</taxon>
        <taxon>Alphaproteobacteria</taxon>
        <taxon>Sphingomonadales</taxon>
        <taxon>Sphingomonadaceae</taxon>
        <taxon>Novosphingobium</taxon>
    </lineage>
</organism>
<protein>
    <submittedName>
        <fullName evidence="1">Uncharacterized protein</fullName>
    </submittedName>
</protein>
<gene>
    <name evidence="1" type="ORF">FRF71_06505</name>
</gene>
<evidence type="ECO:0000313" key="1">
    <source>
        <dbReference type="EMBL" id="QEA15819.1"/>
    </source>
</evidence>
<name>A0A5B8S2W9_9SPHN</name>
<dbReference type="Proteomes" id="UP000321172">
    <property type="component" value="Chromosome"/>
</dbReference>
<dbReference type="KEGG" id="ngf:FRF71_06505"/>
<sequence length="770" mass="81923">MDLVSRLRPGRRRGAQQVERARHLIGQTDLFDPQWYLQRYPDVARFAQDPLEHFILHGGAEGRSPGPRFDARWYLRRNADVARSGTNPLLHYLEHGRHEGRSIKALQPGSQKFEVAQSGGDEKAGTAATAQPYASEYDTRWQARPLQWQPLLTQLEAANSPQPEATVDCETILSGLAAGANGARIELFLASAPNATPGQAACWQDVARIGLGLEAVGDGWFAHARQLLVRNTANFPGADRVSAYQYGTDGGLHRIAAQKWLVDGGLVRLNLENPLSPVLLVLLAVDGSCVHSALIAFPSLYRGGLHHTEMLTVEVRSGEGCQVAGYMTELAAELFASERLLLGSVVVNLRGANGSEPIFQPAIVASLRQNFGVALASDGQATGSALVAQRLVSTPSGSPFASRRAGGTCLKLPADCIPSLATLCSSLQSHRVGAGTFCIVPEDEPRAALLACLPQPDPALASIEHPALPLAQPMWLPGSSGAQPRTVCGLPSAVRFMKQRTWQVDPLLPLSPDLARPRLERGHSGQAKISVVINHLGSREDLELCLQAIAAQTEVQISEVVVLSDQPELVISTVEGLTIRIGARLEDSDYGSRTDRSEETAVLVDSSAFPPDPRTFAVLADLCSIENIGAATCPVAVSSPDEGMEERAVLVWAADCTGEAAVPAEPAQVKLLPPGTFAVALVDPRIVALSPRISHAVRSLMPSLQDPAALSGALAEICAHNGLHMVVTSLVRVATGRTVAALPGITPALARAFEADGVCERAAHVVRLMS</sequence>